<name>A0A812KJD9_SYMPI</name>
<evidence type="ECO:0000313" key="4">
    <source>
        <dbReference type="EMBL" id="CAE7229103.1"/>
    </source>
</evidence>
<dbReference type="InterPro" id="IPR002125">
    <property type="entry name" value="CMP_dCMP_dom"/>
</dbReference>
<dbReference type="Pfam" id="PF00383">
    <property type="entry name" value="dCMP_cyt_deam_1"/>
    <property type="match status" value="1"/>
</dbReference>
<protein>
    <submittedName>
        <fullName evidence="4">PPT1 protein</fullName>
    </submittedName>
</protein>
<reference evidence="4" key="1">
    <citation type="submission" date="2021-02" db="EMBL/GenBank/DDBJ databases">
        <authorList>
            <person name="Dougan E. K."/>
            <person name="Rhodes N."/>
            <person name="Thang M."/>
            <person name="Chan C."/>
        </authorList>
    </citation>
    <scope>NUCLEOTIDE SEQUENCE</scope>
</reference>
<evidence type="ECO:0000259" key="3">
    <source>
        <dbReference type="Pfam" id="PF03151"/>
    </source>
</evidence>
<dbReference type="AlphaFoldDB" id="A0A812KJD9"/>
<gene>
    <name evidence="4" type="primary">PPT1</name>
    <name evidence="4" type="ORF">SPIL2461_LOCUS3382</name>
</gene>
<evidence type="ECO:0000313" key="5">
    <source>
        <dbReference type="Proteomes" id="UP000649617"/>
    </source>
</evidence>
<keyword evidence="1" id="KW-0812">Transmembrane</keyword>
<dbReference type="Gene3D" id="3.40.140.10">
    <property type="entry name" value="Cytidine Deaminase, domain 2"/>
    <property type="match status" value="1"/>
</dbReference>
<feature type="transmembrane region" description="Helical" evidence="1">
    <location>
        <begin position="241"/>
        <end position="263"/>
    </location>
</feature>
<dbReference type="Proteomes" id="UP000649617">
    <property type="component" value="Unassembled WGS sequence"/>
</dbReference>
<dbReference type="InterPro" id="IPR016193">
    <property type="entry name" value="Cytidine_deaminase-like"/>
</dbReference>
<dbReference type="Pfam" id="PF03151">
    <property type="entry name" value="TPT"/>
    <property type="match status" value="1"/>
</dbReference>
<feature type="domain" description="Sugar phosphate transporter" evidence="3">
    <location>
        <begin position="185"/>
        <end position="270"/>
    </location>
</feature>
<comment type="caution">
    <text evidence="4">The sequence shown here is derived from an EMBL/GenBank/DDBJ whole genome shotgun (WGS) entry which is preliminary data.</text>
</comment>
<feature type="domain" description="CMP/dCMP-type deaminase" evidence="2">
    <location>
        <begin position="46"/>
        <end position="99"/>
    </location>
</feature>
<feature type="transmembrane region" description="Helical" evidence="1">
    <location>
        <begin position="200"/>
        <end position="221"/>
    </location>
</feature>
<keyword evidence="5" id="KW-1185">Reference proteome</keyword>
<dbReference type="GO" id="GO:0003824">
    <property type="term" value="F:catalytic activity"/>
    <property type="evidence" value="ECO:0007669"/>
    <property type="project" value="InterPro"/>
</dbReference>
<organism evidence="4 5">
    <name type="scientific">Symbiodinium pilosum</name>
    <name type="common">Dinoflagellate</name>
    <dbReference type="NCBI Taxonomy" id="2952"/>
    <lineage>
        <taxon>Eukaryota</taxon>
        <taxon>Sar</taxon>
        <taxon>Alveolata</taxon>
        <taxon>Dinophyceae</taxon>
        <taxon>Suessiales</taxon>
        <taxon>Symbiodiniaceae</taxon>
        <taxon>Symbiodinium</taxon>
    </lineage>
</organism>
<sequence>MTRPPRQLNDTHVAIEVVGFGINAPPRFSPRKAQEAKVPGVRHWRQGAANNEIHSEMQIIGRCAREGIAVQGAWFYVALAPCWDCCKALVAAGAARVLFKGRGRRAPKPTKANPREQLLAEANGMAWVHADFCAEREAYVDATWESYKKELGLDRAAVKAKASAKPLCESSEAAELASGPKFALVQYNIQNKRLLNVFHANWAVSWFQLAAGIPIAMFMWGSGLVKAPKMTGSDYAKLAPVGAAFAAGQVATVASLGAVAVSFTHVVKAQRGLSFAELRRTSVFICRVEMFNKGSEKRVGKLEARELVQERSHP</sequence>
<dbReference type="InterPro" id="IPR004853">
    <property type="entry name" value="Sugar_P_trans_dom"/>
</dbReference>
<keyword evidence="1" id="KW-0472">Membrane</keyword>
<keyword evidence="1" id="KW-1133">Transmembrane helix</keyword>
<accession>A0A812KJD9</accession>
<dbReference type="OrthoDB" id="6710946at2759"/>
<evidence type="ECO:0000259" key="2">
    <source>
        <dbReference type="Pfam" id="PF00383"/>
    </source>
</evidence>
<proteinExistence type="predicted"/>
<dbReference type="EMBL" id="CAJNIZ010004113">
    <property type="protein sequence ID" value="CAE7229103.1"/>
    <property type="molecule type" value="Genomic_DNA"/>
</dbReference>
<evidence type="ECO:0000256" key="1">
    <source>
        <dbReference type="SAM" id="Phobius"/>
    </source>
</evidence>
<dbReference type="SUPFAM" id="SSF53927">
    <property type="entry name" value="Cytidine deaminase-like"/>
    <property type="match status" value="1"/>
</dbReference>